<organism evidence="9 10">
    <name type="scientific">Elysia marginata</name>
    <dbReference type="NCBI Taxonomy" id="1093978"/>
    <lineage>
        <taxon>Eukaryota</taxon>
        <taxon>Metazoa</taxon>
        <taxon>Spiralia</taxon>
        <taxon>Lophotrochozoa</taxon>
        <taxon>Mollusca</taxon>
        <taxon>Gastropoda</taxon>
        <taxon>Heterobranchia</taxon>
        <taxon>Euthyneura</taxon>
        <taxon>Panpulmonata</taxon>
        <taxon>Sacoglossa</taxon>
        <taxon>Placobranchoidea</taxon>
        <taxon>Plakobranchidae</taxon>
        <taxon>Elysia</taxon>
    </lineage>
</organism>
<evidence type="ECO:0000256" key="3">
    <source>
        <dbReference type="ARBA" id="ARBA00022692"/>
    </source>
</evidence>
<dbReference type="Proteomes" id="UP000762676">
    <property type="component" value="Unassembled WGS sequence"/>
</dbReference>
<keyword evidence="6" id="KW-0325">Glycoprotein</keyword>
<evidence type="ECO:0000256" key="7">
    <source>
        <dbReference type="SAM" id="MobiDB-lite"/>
    </source>
</evidence>
<feature type="transmembrane region" description="Helical" evidence="8">
    <location>
        <begin position="54"/>
        <end position="75"/>
    </location>
</feature>
<feature type="non-terminal residue" evidence="9">
    <location>
        <position position="1"/>
    </location>
</feature>
<evidence type="ECO:0000256" key="2">
    <source>
        <dbReference type="ARBA" id="ARBA00006058"/>
    </source>
</evidence>
<evidence type="ECO:0000256" key="5">
    <source>
        <dbReference type="ARBA" id="ARBA00023136"/>
    </source>
</evidence>
<evidence type="ECO:0000256" key="4">
    <source>
        <dbReference type="ARBA" id="ARBA00022989"/>
    </source>
</evidence>
<evidence type="ECO:0000256" key="8">
    <source>
        <dbReference type="SAM" id="Phobius"/>
    </source>
</evidence>
<dbReference type="Pfam" id="PF05478">
    <property type="entry name" value="Prominin"/>
    <property type="match status" value="1"/>
</dbReference>
<evidence type="ECO:0000256" key="1">
    <source>
        <dbReference type="ARBA" id="ARBA00004141"/>
    </source>
</evidence>
<accession>A0AAV4HZW9</accession>
<name>A0AAV4HZW9_9GAST</name>
<feature type="region of interest" description="Disordered" evidence="7">
    <location>
        <begin position="93"/>
        <end position="114"/>
    </location>
</feature>
<comment type="subcellular location">
    <subcellularLocation>
        <location evidence="1">Membrane</location>
        <topology evidence="1">Multi-pass membrane protein</topology>
    </subcellularLocation>
</comment>
<dbReference type="AlphaFoldDB" id="A0AAV4HZW9"/>
<evidence type="ECO:0000256" key="6">
    <source>
        <dbReference type="ARBA" id="ARBA00023180"/>
    </source>
</evidence>
<gene>
    <name evidence="9" type="ORF">ElyMa_002852800</name>
</gene>
<evidence type="ECO:0000313" key="9">
    <source>
        <dbReference type="EMBL" id="GFS02016.1"/>
    </source>
</evidence>
<dbReference type="PANTHER" id="PTHR22730:SF1">
    <property type="entry name" value="PROMININ-LIKE PROTEIN"/>
    <property type="match status" value="1"/>
</dbReference>
<protein>
    <submittedName>
        <fullName evidence="9">Prominin-1-A</fullName>
    </submittedName>
</protein>
<dbReference type="EMBL" id="BMAT01005902">
    <property type="protein sequence ID" value="GFS02016.1"/>
    <property type="molecule type" value="Genomic_DNA"/>
</dbReference>
<reference evidence="9 10" key="1">
    <citation type="journal article" date="2021" name="Elife">
        <title>Chloroplast acquisition without the gene transfer in kleptoplastic sea slugs, Plakobranchus ocellatus.</title>
        <authorList>
            <person name="Maeda T."/>
            <person name="Takahashi S."/>
            <person name="Yoshida T."/>
            <person name="Shimamura S."/>
            <person name="Takaki Y."/>
            <person name="Nagai Y."/>
            <person name="Toyoda A."/>
            <person name="Suzuki Y."/>
            <person name="Arimoto A."/>
            <person name="Ishii H."/>
            <person name="Satoh N."/>
            <person name="Nishiyama T."/>
            <person name="Hasebe M."/>
            <person name="Maruyama T."/>
            <person name="Minagawa J."/>
            <person name="Obokata J."/>
            <person name="Shigenobu S."/>
        </authorList>
    </citation>
    <scope>NUCLEOTIDE SEQUENCE [LARGE SCALE GENOMIC DNA]</scope>
</reference>
<evidence type="ECO:0000313" key="10">
    <source>
        <dbReference type="Proteomes" id="UP000762676"/>
    </source>
</evidence>
<proteinExistence type="inferred from homology"/>
<sequence>ATGIFANRMRHVFQQGAQGLHQAVASEIGVCKPLSNVYDDLLRQSTCSYIVGSLNAWACAMGMTSVFLLLTLCMTCRLSKHLYRMTIDRGEDINQSFPGSNEAVEPSAPPPYHV</sequence>
<dbReference type="InterPro" id="IPR008795">
    <property type="entry name" value="Prominin"/>
</dbReference>
<keyword evidence="10" id="KW-1185">Reference proteome</keyword>
<comment type="caution">
    <text evidence="9">The sequence shown here is derived from an EMBL/GenBank/DDBJ whole genome shotgun (WGS) entry which is preliminary data.</text>
</comment>
<keyword evidence="3 8" id="KW-0812">Transmembrane</keyword>
<dbReference type="GO" id="GO:0016020">
    <property type="term" value="C:membrane"/>
    <property type="evidence" value="ECO:0007669"/>
    <property type="project" value="UniProtKB-SubCell"/>
</dbReference>
<keyword evidence="5 8" id="KW-0472">Membrane</keyword>
<keyword evidence="4 8" id="KW-1133">Transmembrane helix</keyword>
<dbReference type="PANTHER" id="PTHR22730">
    <property type="entry name" value="PROMININ PROM PROTEIN"/>
    <property type="match status" value="1"/>
</dbReference>
<comment type="similarity">
    <text evidence="2">Belongs to the prominin family.</text>
</comment>